<evidence type="ECO:0000313" key="10">
    <source>
        <dbReference type="Proteomes" id="UP000004897"/>
    </source>
</evidence>
<feature type="signal peptide" evidence="7">
    <location>
        <begin position="1"/>
        <end position="32"/>
    </location>
</feature>
<feature type="compositionally biased region" description="Low complexity" evidence="5">
    <location>
        <begin position="386"/>
        <end position="397"/>
    </location>
</feature>
<evidence type="ECO:0000256" key="7">
    <source>
        <dbReference type="SAM" id="SignalP"/>
    </source>
</evidence>
<dbReference type="InterPro" id="IPR011044">
    <property type="entry name" value="Quino_amine_DH_bsu"/>
</dbReference>
<feature type="compositionally biased region" description="Basic and acidic residues" evidence="5">
    <location>
        <begin position="881"/>
        <end position="947"/>
    </location>
</feature>
<gene>
    <name evidence="9" type="ORF">HMPREF0737_01120</name>
</gene>
<feature type="region of interest" description="Disordered" evidence="5">
    <location>
        <begin position="880"/>
        <end position="1018"/>
    </location>
</feature>
<keyword evidence="6" id="KW-1133">Transmembrane helix</keyword>
<dbReference type="RefSeq" id="WP_005506313.1">
    <property type="nucleotide sequence ID" value="NZ_JH370351.1"/>
</dbReference>
<evidence type="ECO:0000259" key="8">
    <source>
        <dbReference type="PROSITE" id="PS50847"/>
    </source>
</evidence>
<feature type="compositionally biased region" description="Low complexity" evidence="5">
    <location>
        <begin position="1003"/>
        <end position="1018"/>
    </location>
</feature>
<feature type="compositionally biased region" description="Polar residues" evidence="5">
    <location>
        <begin position="991"/>
        <end position="1002"/>
    </location>
</feature>
<feature type="chain" id="PRO_5003476468" description="Gram-positive cocci surface proteins LPxTG domain-containing protein" evidence="7">
    <location>
        <begin position="33"/>
        <end position="1051"/>
    </location>
</feature>
<comment type="caution">
    <text evidence="9">The sequence shown here is derived from an EMBL/GenBank/DDBJ whole genome shotgun (WGS) entry which is preliminary data.</text>
</comment>
<keyword evidence="1" id="KW-0134">Cell wall</keyword>
<dbReference type="Gene3D" id="2.130.10.10">
    <property type="entry name" value="YVTN repeat-like/Quinoprotein amine dehydrogenase"/>
    <property type="match status" value="2"/>
</dbReference>
<dbReference type="EMBL" id="ACSB01000008">
    <property type="protein sequence ID" value="EHB87997.1"/>
    <property type="molecule type" value="Genomic_DNA"/>
</dbReference>
<dbReference type="InterPro" id="IPR019931">
    <property type="entry name" value="LPXTG_anchor"/>
</dbReference>
<dbReference type="Proteomes" id="UP000004897">
    <property type="component" value="Unassembled WGS sequence"/>
</dbReference>
<feature type="region of interest" description="Disordered" evidence="5">
    <location>
        <begin position="386"/>
        <end position="410"/>
    </location>
</feature>
<organism evidence="9 10">
    <name type="scientific">Rothia mucilaginosa M508</name>
    <dbReference type="NCBI Taxonomy" id="563033"/>
    <lineage>
        <taxon>Bacteria</taxon>
        <taxon>Bacillati</taxon>
        <taxon>Actinomycetota</taxon>
        <taxon>Actinomycetes</taxon>
        <taxon>Micrococcales</taxon>
        <taxon>Micrococcaceae</taxon>
        <taxon>Rothia</taxon>
    </lineage>
</organism>
<feature type="domain" description="Gram-positive cocci surface proteins LPxTG" evidence="8">
    <location>
        <begin position="1019"/>
        <end position="1051"/>
    </location>
</feature>
<keyword evidence="6" id="KW-0472">Membrane</keyword>
<name>G5ES60_9MICC</name>
<dbReference type="SUPFAM" id="SSF50974">
    <property type="entry name" value="Nitrous oxide reductase, N-terminal domain"/>
    <property type="match status" value="1"/>
</dbReference>
<protein>
    <recommendedName>
        <fullName evidence="8">Gram-positive cocci surface proteins LPxTG domain-containing protein</fullName>
    </recommendedName>
</protein>
<dbReference type="InterPro" id="IPR015943">
    <property type="entry name" value="WD40/YVTN_repeat-like_dom_sf"/>
</dbReference>
<feature type="transmembrane region" description="Helical" evidence="6">
    <location>
        <begin position="1026"/>
        <end position="1046"/>
    </location>
</feature>
<reference evidence="9 10" key="1">
    <citation type="submission" date="2011-08" db="EMBL/GenBank/DDBJ databases">
        <title>The Genome Sequence of Rothia mucilaginosa M508.</title>
        <authorList>
            <consortium name="The Broad Institute Genome Sequencing Platform"/>
            <consortium name="The Broad Institute Genome Sequencing Center for Infectious Disease"/>
            <person name="Earl A."/>
            <person name="Ward D."/>
            <person name="Feldgarden M."/>
            <person name="Gevers D."/>
            <person name="Sibley C.D."/>
            <person name="Field T.R."/>
            <person name="Grinwis M."/>
            <person name="Eshaghurshan C.S."/>
            <person name="Surette M.G."/>
            <person name="Young S.K."/>
            <person name="Zeng Q."/>
            <person name="Gargeya S."/>
            <person name="Fitzgerald M."/>
            <person name="Haas B."/>
            <person name="Abouelleil A."/>
            <person name="Alvarado L."/>
            <person name="Arachchi H.M."/>
            <person name="Berlin A."/>
            <person name="Brown A."/>
            <person name="Chapman S.B."/>
            <person name="Chen Z."/>
            <person name="Dunbar C."/>
            <person name="Freedman E."/>
            <person name="Gearin G."/>
            <person name="Gellesch M."/>
            <person name="Goldberg J."/>
            <person name="Griggs A."/>
            <person name="Gujja S."/>
            <person name="Heiman D."/>
            <person name="Howarth C."/>
            <person name="Larson L."/>
            <person name="Lui A."/>
            <person name="MacDonald P.J.P."/>
            <person name="Montmayeur A."/>
            <person name="Murphy C."/>
            <person name="Neiman D."/>
            <person name="Pearson M."/>
            <person name="Priest M."/>
            <person name="Roberts A."/>
            <person name="Saif S."/>
            <person name="Shea T."/>
            <person name="Shenoy N."/>
            <person name="Sisk P."/>
            <person name="Stolte C."/>
            <person name="Sykes S."/>
            <person name="Wortman J."/>
            <person name="Nusbaum C."/>
            <person name="Birren B."/>
        </authorList>
    </citation>
    <scope>NUCLEOTIDE SEQUENCE [LARGE SCALE GENOMIC DNA]</scope>
    <source>
        <strain evidence="9 10">M508</strain>
    </source>
</reference>
<evidence type="ECO:0000256" key="1">
    <source>
        <dbReference type="ARBA" id="ARBA00022512"/>
    </source>
</evidence>
<sequence length="1051" mass="110763">MNLASSKAFKGLAVGSLALAISGVATIPASFAADSTPAASQSTDARTITDKAMAKITQGLPGQFQVAYSKKTNKIWVAGTADRDKHVSTIARIDANSLKIEAVAELPIVKNDKGYQYDAAYGITVDDVDGTVWVTNTTDNSVSVYDQATMQQVWTTAGIAETDPNWIEHPRSVLVDHESGKAFVTGRFFVSAIDLKTKQVEKIQLEGAPDGGTRYISMNILVDGGKLYVPERTGGKIFVIDTKTFKVESSFDTKGNAEGEVRPSDIAIDHSQNEIYVSSQGVKGANSGVSIYDATTHEFKKFIPVGTQALALDNDEANDLVYVSDFGTGKVGVIDGGAADKLIAEVAMNGGKANDLVVLPNGSVVAVDKQAGATATVPYVLDGTTGTVSTSSQVTSKPSKDKQGNEVPAKTSEIQANSILKFKVTATAGDNSEVKQVTPETREFQGYPATATKTTKATDTTTPSTEAHRTVDASGSVANIIQGLPGQFQVGYSKKNHKLFVPTVGARGNLASSLARVDADTLQTEAFAELPVKQNDKGQYGYTSAYGVTVDDVDGTVWVTNTTDNSVAVYDQQTLKLIWTNEGVKKDDPNWIEHPRSVLIDHESGKAFVTGRFFVSAIDLKTKQVEKIQLEGAPDGGTRYISMNLFLDGGKLYVPERTGGKLFVVDTKTFKVEKTIQTQGEDSTVEVRPSDVAVDHSLNEIYVSSQGVKGVNSGISVYDLTTGEFKKFVKFGTQALALEHDEDRDLVYVTDFGTGKVAVFDGRADEVIGEVEMNGAAANDVTLLKDGSVLVLDKKDRDEKVTLPYVLNGTTGEISTASEYTTLPTKDRQGNDVPASVQQLKANSILKFKVGLKDTDASAAPVGITPTSLQFAGYPTVTGVKAEESKPADPKAEDKKPADPKPADPKPADPKPADPKPADPKPADPKPEDKKSDAKSENTAEAKDQTSKDQASQSDSKSDAKTGAQDSKPAPDAVKADKSGSAVKNGGSSAGGSDNLGSGSSVAKSDAGSSQAGSSRGALANTGANAVMPLVAFASVALIAGAALVMRRRKA</sequence>
<dbReference type="AlphaFoldDB" id="G5ES60"/>
<evidence type="ECO:0000313" key="9">
    <source>
        <dbReference type="EMBL" id="EHB87997.1"/>
    </source>
</evidence>
<keyword evidence="3 7" id="KW-0732">Signal</keyword>
<keyword evidence="4" id="KW-0572">Peptidoglycan-anchor</keyword>
<dbReference type="PANTHER" id="PTHR47197:SF3">
    <property type="entry name" value="DIHYDRO-HEME D1 DEHYDROGENASE"/>
    <property type="match status" value="1"/>
</dbReference>
<keyword evidence="2" id="KW-0964">Secreted</keyword>
<dbReference type="PANTHER" id="PTHR47197">
    <property type="entry name" value="PROTEIN NIRF"/>
    <property type="match status" value="1"/>
</dbReference>
<evidence type="ECO:0000256" key="4">
    <source>
        <dbReference type="ARBA" id="ARBA00023088"/>
    </source>
</evidence>
<accession>G5ES60</accession>
<dbReference type="InterPro" id="IPR011045">
    <property type="entry name" value="N2O_reductase_N"/>
</dbReference>
<evidence type="ECO:0000256" key="2">
    <source>
        <dbReference type="ARBA" id="ARBA00022525"/>
    </source>
</evidence>
<dbReference type="SUPFAM" id="SSF50969">
    <property type="entry name" value="YVTN repeat-like/Quinoprotein amine dehydrogenase"/>
    <property type="match status" value="1"/>
</dbReference>
<proteinExistence type="predicted"/>
<dbReference type="HOGENOM" id="CLU_296278_0_0_11"/>
<evidence type="ECO:0000256" key="3">
    <source>
        <dbReference type="ARBA" id="ARBA00022729"/>
    </source>
</evidence>
<keyword evidence="6" id="KW-0812">Transmembrane</keyword>
<evidence type="ECO:0000256" key="6">
    <source>
        <dbReference type="SAM" id="Phobius"/>
    </source>
</evidence>
<evidence type="ECO:0000256" key="5">
    <source>
        <dbReference type="SAM" id="MobiDB-lite"/>
    </source>
</evidence>
<dbReference type="InterPro" id="IPR051200">
    <property type="entry name" value="Host-pathogen_enzymatic-act"/>
</dbReference>
<dbReference type="PATRIC" id="fig|563033.4.peg.1115"/>
<dbReference type="PROSITE" id="PS50847">
    <property type="entry name" value="GRAM_POS_ANCHORING"/>
    <property type="match status" value="1"/>
</dbReference>